<organism evidence="5 6">
    <name type="scientific">Nibribacter koreensis</name>
    <dbReference type="NCBI Taxonomy" id="1084519"/>
    <lineage>
        <taxon>Bacteria</taxon>
        <taxon>Pseudomonadati</taxon>
        <taxon>Bacteroidota</taxon>
        <taxon>Cytophagia</taxon>
        <taxon>Cytophagales</taxon>
        <taxon>Hymenobacteraceae</taxon>
        <taxon>Nibribacter</taxon>
    </lineage>
</organism>
<evidence type="ECO:0000256" key="2">
    <source>
        <dbReference type="ARBA" id="ARBA00023125"/>
    </source>
</evidence>
<evidence type="ECO:0000256" key="1">
    <source>
        <dbReference type="ARBA" id="ARBA00023015"/>
    </source>
</evidence>
<evidence type="ECO:0000313" key="5">
    <source>
        <dbReference type="EMBL" id="GAA4307771.1"/>
    </source>
</evidence>
<comment type="caution">
    <text evidence="5">The sequence shown here is derived from an EMBL/GenBank/DDBJ whole genome shotgun (WGS) entry which is preliminary data.</text>
</comment>
<dbReference type="Gene3D" id="1.10.10.60">
    <property type="entry name" value="Homeodomain-like"/>
    <property type="match status" value="1"/>
</dbReference>
<dbReference type="PROSITE" id="PS01124">
    <property type="entry name" value="HTH_ARAC_FAMILY_2"/>
    <property type="match status" value="1"/>
</dbReference>
<dbReference type="InterPro" id="IPR046532">
    <property type="entry name" value="DUF6597"/>
</dbReference>
<dbReference type="SMART" id="SM00342">
    <property type="entry name" value="HTH_ARAC"/>
    <property type="match status" value="1"/>
</dbReference>
<evidence type="ECO:0000256" key="3">
    <source>
        <dbReference type="ARBA" id="ARBA00023163"/>
    </source>
</evidence>
<dbReference type="Pfam" id="PF12833">
    <property type="entry name" value="HTH_18"/>
    <property type="match status" value="1"/>
</dbReference>
<reference evidence="6" key="1">
    <citation type="journal article" date="2019" name="Int. J. Syst. Evol. Microbiol.">
        <title>The Global Catalogue of Microorganisms (GCM) 10K type strain sequencing project: providing services to taxonomists for standard genome sequencing and annotation.</title>
        <authorList>
            <consortium name="The Broad Institute Genomics Platform"/>
            <consortium name="The Broad Institute Genome Sequencing Center for Infectious Disease"/>
            <person name="Wu L."/>
            <person name="Ma J."/>
        </authorList>
    </citation>
    <scope>NUCLEOTIDE SEQUENCE [LARGE SCALE GENOMIC DNA]</scope>
    <source>
        <strain evidence="6">JCM 17917</strain>
    </source>
</reference>
<dbReference type="InterPro" id="IPR050204">
    <property type="entry name" value="AraC_XylS_family_regulators"/>
</dbReference>
<dbReference type="Pfam" id="PF20240">
    <property type="entry name" value="DUF6597"/>
    <property type="match status" value="1"/>
</dbReference>
<proteinExistence type="predicted"/>
<keyword evidence="3" id="KW-0804">Transcription</keyword>
<dbReference type="InterPro" id="IPR009057">
    <property type="entry name" value="Homeodomain-like_sf"/>
</dbReference>
<dbReference type="PANTHER" id="PTHR46796">
    <property type="entry name" value="HTH-TYPE TRANSCRIPTIONAL ACTIVATOR RHAS-RELATED"/>
    <property type="match status" value="1"/>
</dbReference>
<dbReference type="SUPFAM" id="SSF46689">
    <property type="entry name" value="Homeodomain-like"/>
    <property type="match status" value="1"/>
</dbReference>
<sequence length="284" mass="31647">MVEARREGLVSNVGMGLTITKYAPAAALQTVVDHYWAGIWTDADNVQNQKIFPSSYLEVVLPLGPPVKSAKKNNKQEAELMMGEVGFWTIPHALPRTQSKEWFGICFNPEALPGVFGVSASDVLNSAAPCQKELDASFSTFRQRLSQVKSSTERVRLTDTYLKSFIQAASPTAESNYVQTAARLIRLQKCHVSVEGLSQNLCIGMRQLERAFKKDLGLSPKTYMRLSRLSSVLQLIAQNPNLPLAQLSYLGGYSDQAHFNREFKRMTGVVPTKYLAHPQEFLTF</sequence>
<protein>
    <recommendedName>
        <fullName evidence="4">HTH araC/xylS-type domain-containing protein</fullName>
    </recommendedName>
</protein>
<evidence type="ECO:0000259" key="4">
    <source>
        <dbReference type="PROSITE" id="PS01124"/>
    </source>
</evidence>
<dbReference type="InterPro" id="IPR018060">
    <property type="entry name" value="HTH_AraC"/>
</dbReference>
<gene>
    <name evidence="5" type="ORF">GCM10023183_23840</name>
</gene>
<dbReference type="PANTHER" id="PTHR46796:SF13">
    <property type="entry name" value="HTH-TYPE TRANSCRIPTIONAL ACTIVATOR RHAS"/>
    <property type="match status" value="1"/>
</dbReference>
<evidence type="ECO:0000313" key="6">
    <source>
        <dbReference type="Proteomes" id="UP001501844"/>
    </source>
</evidence>
<feature type="domain" description="HTH araC/xylS-type" evidence="4">
    <location>
        <begin position="187"/>
        <end position="277"/>
    </location>
</feature>
<keyword evidence="1" id="KW-0805">Transcription regulation</keyword>
<accession>A0ABP8FNG4</accession>
<keyword evidence="2" id="KW-0238">DNA-binding</keyword>
<name>A0ABP8FNG4_9BACT</name>
<dbReference type="EMBL" id="BAABGX010000002">
    <property type="protein sequence ID" value="GAA4307771.1"/>
    <property type="molecule type" value="Genomic_DNA"/>
</dbReference>
<keyword evidence="6" id="KW-1185">Reference proteome</keyword>
<dbReference type="Proteomes" id="UP001501844">
    <property type="component" value="Unassembled WGS sequence"/>
</dbReference>